<keyword evidence="4" id="KW-1185">Reference proteome</keyword>
<dbReference type="EMBL" id="JADNYJ010000025">
    <property type="protein sequence ID" value="KAF8904672.1"/>
    <property type="molecule type" value="Genomic_DNA"/>
</dbReference>
<keyword evidence="1" id="KW-1133">Transmembrane helix</keyword>
<sequence length="199" mass="21023">MRPGFLSNIFASSTTAFIVLAFFSLRASANYFVVTNPAASAQWPNNAANLVTWQKGVLDGVDMFDLEMARMSQDGLILVARNVPAAQGKLNIQLQDIPPADDYFLIFINSTHGVLHTTSSRFTILAPSASPSGSVPSPAGSVPTVTVSGSPNPTILFATTFPPVVSAAQMLLPPVHLSQLLLTFVGVFFGVAWTLALGS</sequence>
<gene>
    <name evidence="3" type="ORF">CPB84DRAFT_1727525</name>
    <name evidence="2" type="ORF">CPB84DRAFT_1854124</name>
</gene>
<evidence type="ECO:0000313" key="2">
    <source>
        <dbReference type="EMBL" id="KAF8873166.1"/>
    </source>
</evidence>
<name>A0A9P5TGS4_GYMJU</name>
<keyword evidence="1" id="KW-0812">Transmembrane</keyword>
<protein>
    <submittedName>
        <fullName evidence="2">Uncharacterized protein</fullName>
    </submittedName>
</protein>
<evidence type="ECO:0000256" key="1">
    <source>
        <dbReference type="SAM" id="Phobius"/>
    </source>
</evidence>
<organism evidence="2 4">
    <name type="scientific">Gymnopilus junonius</name>
    <name type="common">Spectacular rustgill mushroom</name>
    <name type="synonym">Gymnopilus spectabilis subsp. junonius</name>
    <dbReference type="NCBI Taxonomy" id="109634"/>
    <lineage>
        <taxon>Eukaryota</taxon>
        <taxon>Fungi</taxon>
        <taxon>Dikarya</taxon>
        <taxon>Basidiomycota</taxon>
        <taxon>Agaricomycotina</taxon>
        <taxon>Agaricomycetes</taxon>
        <taxon>Agaricomycetidae</taxon>
        <taxon>Agaricales</taxon>
        <taxon>Agaricineae</taxon>
        <taxon>Hymenogastraceae</taxon>
        <taxon>Gymnopilus</taxon>
    </lineage>
</organism>
<dbReference type="AlphaFoldDB" id="A0A9P5TGS4"/>
<evidence type="ECO:0000313" key="4">
    <source>
        <dbReference type="Proteomes" id="UP000724874"/>
    </source>
</evidence>
<evidence type="ECO:0000313" key="3">
    <source>
        <dbReference type="EMBL" id="KAF8904672.1"/>
    </source>
</evidence>
<accession>A0A9P5TGS4</accession>
<dbReference type="EMBL" id="JADNYJ010000245">
    <property type="protein sequence ID" value="KAF8873166.1"/>
    <property type="molecule type" value="Genomic_DNA"/>
</dbReference>
<keyword evidence="1" id="KW-0472">Membrane</keyword>
<dbReference type="Proteomes" id="UP000724874">
    <property type="component" value="Unassembled WGS sequence"/>
</dbReference>
<reference evidence="2" key="1">
    <citation type="submission" date="2020-11" db="EMBL/GenBank/DDBJ databases">
        <authorList>
            <consortium name="DOE Joint Genome Institute"/>
            <person name="Ahrendt S."/>
            <person name="Riley R."/>
            <person name="Andreopoulos W."/>
            <person name="LaButti K."/>
            <person name="Pangilinan J."/>
            <person name="Ruiz-duenas F.J."/>
            <person name="Barrasa J.M."/>
            <person name="Sanchez-Garcia M."/>
            <person name="Camarero S."/>
            <person name="Miyauchi S."/>
            <person name="Serrano A."/>
            <person name="Linde D."/>
            <person name="Babiker R."/>
            <person name="Drula E."/>
            <person name="Ayuso-Fernandez I."/>
            <person name="Pacheco R."/>
            <person name="Padilla G."/>
            <person name="Ferreira P."/>
            <person name="Barriuso J."/>
            <person name="Kellner H."/>
            <person name="Castanera R."/>
            <person name="Alfaro M."/>
            <person name="Ramirez L."/>
            <person name="Pisabarro A.G."/>
            <person name="Kuo A."/>
            <person name="Tritt A."/>
            <person name="Lipzen A."/>
            <person name="He G."/>
            <person name="Yan M."/>
            <person name="Ng V."/>
            <person name="Cullen D."/>
            <person name="Martin F."/>
            <person name="Rosso M.-N."/>
            <person name="Henrissat B."/>
            <person name="Hibbett D."/>
            <person name="Martinez A.T."/>
            <person name="Grigoriev I.V."/>
        </authorList>
    </citation>
    <scope>NUCLEOTIDE SEQUENCE</scope>
    <source>
        <strain evidence="2">AH 44721</strain>
    </source>
</reference>
<feature type="transmembrane region" description="Helical" evidence="1">
    <location>
        <begin position="180"/>
        <end position="198"/>
    </location>
</feature>
<comment type="caution">
    <text evidence="2">The sequence shown here is derived from an EMBL/GenBank/DDBJ whole genome shotgun (WGS) entry which is preliminary data.</text>
</comment>
<proteinExistence type="predicted"/>
<dbReference type="OrthoDB" id="2581067at2759"/>